<feature type="non-terminal residue" evidence="3">
    <location>
        <position position="258"/>
    </location>
</feature>
<feature type="repeat" description="PPR" evidence="2">
    <location>
        <begin position="5"/>
        <end position="39"/>
    </location>
</feature>
<accession>A0A103DPM3</accession>
<name>A0A103DPM3_CYNCS</name>
<sequence>MPDRDVFLWNAVINCYAQIGEFHNALECLQRLRVEGNVPSRFTMTGILSVLTLKGNLHNEKAVHGLVIGYFSGVAVCNALIDMYEKCKSFLDALDIFELMPIKDIYSWNSITGVHQQYVFRPNIVTVTTVLLACSHLAALRHGKEIHGYMITKGLGKDGDDTYINNVVMDMCDKCGSMRKAQLVFDHMTIKDSASWNIMIMGYAMHRFGHEALNKAEFKNVQEWKGLVEKKQVLAERLLAQYVHDNELSRGQSGDVKM</sequence>
<dbReference type="NCBIfam" id="TIGR00756">
    <property type="entry name" value="PPR"/>
    <property type="match status" value="2"/>
</dbReference>
<organism evidence="3 4">
    <name type="scientific">Cynara cardunculus var. scolymus</name>
    <name type="common">Globe artichoke</name>
    <name type="synonym">Cynara scolymus</name>
    <dbReference type="NCBI Taxonomy" id="59895"/>
    <lineage>
        <taxon>Eukaryota</taxon>
        <taxon>Viridiplantae</taxon>
        <taxon>Streptophyta</taxon>
        <taxon>Embryophyta</taxon>
        <taxon>Tracheophyta</taxon>
        <taxon>Spermatophyta</taxon>
        <taxon>Magnoliopsida</taxon>
        <taxon>eudicotyledons</taxon>
        <taxon>Gunneridae</taxon>
        <taxon>Pentapetalae</taxon>
        <taxon>asterids</taxon>
        <taxon>campanulids</taxon>
        <taxon>Asterales</taxon>
        <taxon>Asteraceae</taxon>
        <taxon>Carduoideae</taxon>
        <taxon>Cardueae</taxon>
        <taxon>Carduinae</taxon>
        <taxon>Cynara</taxon>
    </lineage>
</organism>
<dbReference type="InterPro" id="IPR002885">
    <property type="entry name" value="PPR_rpt"/>
</dbReference>
<comment type="caution">
    <text evidence="3">The sequence shown here is derived from an EMBL/GenBank/DDBJ whole genome shotgun (WGS) entry which is preliminary data.</text>
</comment>
<dbReference type="PROSITE" id="PS51375">
    <property type="entry name" value="PPR"/>
    <property type="match status" value="1"/>
</dbReference>
<dbReference type="Gene3D" id="1.25.40.10">
    <property type="entry name" value="Tetratricopeptide repeat domain"/>
    <property type="match status" value="2"/>
</dbReference>
<dbReference type="Proteomes" id="UP000243975">
    <property type="component" value="Unassembled WGS sequence"/>
</dbReference>
<reference evidence="3 4" key="1">
    <citation type="journal article" date="2016" name="Sci. Rep.">
        <title>The genome sequence of the outbreeding globe artichoke constructed de novo incorporating a phase-aware low-pass sequencing strategy of F1 progeny.</title>
        <authorList>
            <person name="Scaglione D."/>
            <person name="Reyes-Chin-Wo S."/>
            <person name="Acquadro A."/>
            <person name="Froenicke L."/>
            <person name="Portis E."/>
            <person name="Beitel C."/>
            <person name="Tirone M."/>
            <person name="Mauro R."/>
            <person name="Lo Monaco A."/>
            <person name="Mauromicale G."/>
            <person name="Faccioli P."/>
            <person name="Cattivelli L."/>
            <person name="Rieseberg L."/>
            <person name="Michelmore R."/>
            <person name="Lanteri S."/>
        </authorList>
    </citation>
    <scope>NUCLEOTIDE SEQUENCE [LARGE SCALE GENOMIC DNA]</scope>
    <source>
        <strain evidence="3">2C</strain>
    </source>
</reference>
<evidence type="ECO:0000256" key="1">
    <source>
        <dbReference type="ARBA" id="ARBA00022737"/>
    </source>
</evidence>
<dbReference type="AlphaFoldDB" id="A0A103DPM3"/>
<keyword evidence="1" id="KW-0677">Repeat</keyword>
<dbReference type="InterPro" id="IPR046960">
    <property type="entry name" value="PPR_At4g14850-like_plant"/>
</dbReference>
<evidence type="ECO:0000313" key="4">
    <source>
        <dbReference type="Proteomes" id="UP000243975"/>
    </source>
</evidence>
<dbReference type="GO" id="GO:0003723">
    <property type="term" value="F:RNA binding"/>
    <property type="evidence" value="ECO:0007669"/>
    <property type="project" value="InterPro"/>
</dbReference>
<proteinExistence type="predicted"/>
<dbReference type="InterPro" id="IPR011990">
    <property type="entry name" value="TPR-like_helical_dom_sf"/>
</dbReference>
<dbReference type="GO" id="GO:0009451">
    <property type="term" value="P:RNA modification"/>
    <property type="evidence" value="ECO:0007669"/>
    <property type="project" value="InterPro"/>
</dbReference>
<dbReference type="Pfam" id="PF01535">
    <property type="entry name" value="PPR"/>
    <property type="match status" value="3"/>
</dbReference>
<dbReference type="EMBL" id="LEKV01011337">
    <property type="protein sequence ID" value="KVE08300.1"/>
    <property type="molecule type" value="Genomic_DNA"/>
</dbReference>
<evidence type="ECO:0000313" key="3">
    <source>
        <dbReference type="EMBL" id="KVE08300.1"/>
    </source>
</evidence>
<dbReference type="PANTHER" id="PTHR47926">
    <property type="entry name" value="PENTATRICOPEPTIDE REPEAT-CONTAINING PROTEIN"/>
    <property type="match status" value="1"/>
</dbReference>
<gene>
    <name evidence="3" type="ORF">Ccrd_024076</name>
</gene>
<evidence type="ECO:0000256" key="2">
    <source>
        <dbReference type="PROSITE-ProRule" id="PRU00708"/>
    </source>
</evidence>
<dbReference type="Gramene" id="KVE08300">
    <property type="protein sequence ID" value="KVE08300"/>
    <property type="gene ID" value="Ccrd_024076"/>
</dbReference>
<keyword evidence="4" id="KW-1185">Reference proteome</keyword>
<protein>
    <submittedName>
        <fullName evidence="3">Pentatricopeptide repeat-containing protein</fullName>
    </submittedName>
</protein>